<dbReference type="PROSITE" id="PS51459">
    <property type="entry name" value="FIDO"/>
    <property type="match status" value="1"/>
</dbReference>
<feature type="domain" description="Fido" evidence="4">
    <location>
        <begin position="112"/>
        <end position="268"/>
    </location>
</feature>
<dbReference type="RefSeq" id="WP_108636037.1">
    <property type="nucleotide sequence ID" value="NZ_QCXX01000007.1"/>
</dbReference>
<dbReference type="InterPro" id="IPR025230">
    <property type="entry name" value="DUF4172"/>
</dbReference>
<evidence type="ECO:0000256" key="2">
    <source>
        <dbReference type="PIRSR" id="PIRSR640198-2"/>
    </source>
</evidence>
<sequence length="366" mass="41686">MYNWQYKEWPHFSYSIEEILPIAVAFAKEMGELNGLLTGLNAELKQEAFVEILIAEAIKTSEIEGEYMSREDVMSSIKRNLGIKDDVVVHDQRVTGVAKLMTTVRESAVKELSVDLIQEWHAILMAGFPKINAGVWRTGDEPMQIISGSYGKEVVHYEAPPSVVVPKEMEQLVHWFKSYEIKESEYIIGALIKTAIVHLYFESIHPFEDGNGRIGRALAEYTLSNTLQAPVLLSISKTIEKNKQAYYENLKIAQASLDITGWIGYFTEVILESQKEAKELIEFTVIKAKFFDRNRDLLNERQMKVINRMLEQGIEGFVGGMTAKKYMSITKTSKATATRDLQYLQEQGIVEQIGLGRSVRYELILR</sequence>
<dbReference type="AlphaFoldDB" id="A0A363NNU0"/>
<dbReference type="PANTHER" id="PTHR13504">
    <property type="entry name" value="FIDO DOMAIN-CONTAINING PROTEIN DDB_G0283145"/>
    <property type="match status" value="1"/>
</dbReference>
<dbReference type="InterPro" id="IPR036597">
    <property type="entry name" value="Fido-like_dom_sf"/>
</dbReference>
<proteinExistence type="predicted"/>
<feature type="binding site" evidence="2">
    <location>
        <begin position="246"/>
        <end position="247"/>
    </location>
    <ligand>
        <name>ATP</name>
        <dbReference type="ChEBI" id="CHEBI:30616"/>
    </ligand>
</feature>
<dbReference type="Pfam" id="PF13776">
    <property type="entry name" value="DUF4172"/>
    <property type="match status" value="1"/>
</dbReference>
<organism evidence="5 6">
    <name type="scientific">Sphingobacterium athyrii</name>
    <dbReference type="NCBI Taxonomy" id="2152717"/>
    <lineage>
        <taxon>Bacteria</taxon>
        <taxon>Pseudomonadati</taxon>
        <taxon>Bacteroidota</taxon>
        <taxon>Sphingobacteriia</taxon>
        <taxon>Sphingobacteriales</taxon>
        <taxon>Sphingobacteriaceae</taxon>
        <taxon>Sphingobacterium</taxon>
    </lineage>
</organism>
<feature type="active site" evidence="1">
    <location>
        <position position="205"/>
    </location>
</feature>
<dbReference type="Gene3D" id="1.10.3290.10">
    <property type="entry name" value="Fido-like domain"/>
    <property type="match status" value="1"/>
</dbReference>
<keyword evidence="6" id="KW-1185">Reference proteome</keyword>
<dbReference type="GO" id="GO:0005524">
    <property type="term" value="F:ATP binding"/>
    <property type="evidence" value="ECO:0007669"/>
    <property type="project" value="UniProtKB-KW"/>
</dbReference>
<evidence type="ECO:0000256" key="1">
    <source>
        <dbReference type="PIRSR" id="PIRSR640198-1"/>
    </source>
</evidence>
<dbReference type="Gene3D" id="1.10.10.10">
    <property type="entry name" value="Winged helix-like DNA-binding domain superfamily/Winged helix DNA-binding domain"/>
    <property type="match status" value="1"/>
</dbReference>
<dbReference type="InterPro" id="IPR040198">
    <property type="entry name" value="Fido_containing"/>
</dbReference>
<feature type="site" description="Important for autoinhibition of adenylyltransferase activity" evidence="3">
    <location>
        <position position="64"/>
    </location>
</feature>
<evidence type="ECO:0000256" key="3">
    <source>
        <dbReference type="PIRSR" id="PIRSR640198-3"/>
    </source>
</evidence>
<dbReference type="PANTHER" id="PTHR13504:SF33">
    <property type="entry name" value="FIC FAMILY PROTEIN"/>
    <property type="match status" value="1"/>
</dbReference>
<dbReference type="EMBL" id="QCXX01000007">
    <property type="protein sequence ID" value="PUV22390.1"/>
    <property type="molecule type" value="Genomic_DNA"/>
</dbReference>
<comment type="caution">
    <text evidence="5">The sequence shown here is derived from an EMBL/GenBank/DDBJ whole genome shotgun (WGS) entry which is preliminary data.</text>
</comment>
<dbReference type="Proteomes" id="UP000250831">
    <property type="component" value="Unassembled WGS sequence"/>
</dbReference>
<dbReference type="OrthoDB" id="9814400at2"/>
<name>A0A363NNU0_9SPHI</name>
<evidence type="ECO:0000313" key="5">
    <source>
        <dbReference type="EMBL" id="PUV22390.1"/>
    </source>
</evidence>
<dbReference type="InterPro" id="IPR003812">
    <property type="entry name" value="Fido"/>
</dbReference>
<keyword evidence="2" id="KW-0067">ATP-binding</keyword>
<accession>A0A363NNU0</accession>
<protein>
    <submittedName>
        <fullName evidence="5">DUF4172 domain-containing protein</fullName>
    </submittedName>
</protein>
<gene>
    <name evidence="5" type="ORF">DCO56_22825</name>
</gene>
<dbReference type="SUPFAM" id="SSF140931">
    <property type="entry name" value="Fic-like"/>
    <property type="match status" value="1"/>
</dbReference>
<feature type="binding site" evidence="2">
    <location>
        <begin position="209"/>
        <end position="216"/>
    </location>
    <ligand>
        <name>ATP</name>
        <dbReference type="ChEBI" id="CHEBI:30616"/>
    </ligand>
</feature>
<evidence type="ECO:0000259" key="4">
    <source>
        <dbReference type="PROSITE" id="PS51459"/>
    </source>
</evidence>
<reference evidence="5 6" key="1">
    <citation type="submission" date="2018-04" db="EMBL/GenBank/DDBJ databases">
        <title>Sphingobacterium sp. M46 Genome.</title>
        <authorList>
            <person name="Cheng J."/>
            <person name="Li Y."/>
        </authorList>
    </citation>
    <scope>NUCLEOTIDE SEQUENCE [LARGE SCALE GENOMIC DNA]</scope>
    <source>
        <strain evidence="5 6">M46</strain>
    </source>
</reference>
<keyword evidence="2" id="KW-0547">Nucleotide-binding</keyword>
<evidence type="ECO:0000313" key="6">
    <source>
        <dbReference type="Proteomes" id="UP000250831"/>
    </source>
</evidence>
<dbReference type="InterPro" id="IPR036388">
    <property type="entry name" value="WH-like_DNA-bd_sf"/>
</dbReference>
<dbReference type="Pfam" id="PF02661">
    <property type="entry name" value="Fic"/>
    <property type="match status" value="1"/>
</dbReference>